<dbReference type="SUPFAM" id="SSF56235">
    <property type="entry name" value="N-terminal nucleophile aminohydrolases (Ntn hydrolases)"/>
    <property type="match status" value="1"/>
</dbReference>
<dbReference type="EC" id="6.3.5.4" evidence="3"/>
<sequence>MQSALAIYGRDRAARWESDDGTVAIACQLMRLVPEDRFDRQPLADESGRFHLVADARIDNRADLAAELAIPAERLQNMSESALIVAAWRAWGPGCIDRLYGDFAFAVWDAEERHLHLVRDFPGGRPLFYARTSNGLAFASMAKGLHALPDVAYAANITTIRDLLGFVPMKGTGSFFAGIDRVEPGTHVCFAAGGERSIRHWYAPPPPLPDSADPRPQIEAFRTLFDRAVADRLRGIAGYASLLSGGLDSTAVTASAALQLAETDQRLTAITHAPHPDARVLESPSRFGDESAHARQVAERYPNIDHIIDHAPGRAIGDDRDARFHYQEYPSLNLCNEVWMTELARRAGALGRGTVVLTGLWGNMTISDHGLERLNALLCRGKLLRWLIEAFAVLRSGAMTPLGLANWSLRPFLRRERFEALQRQFGRQTRHPLNFSLLRTDQLSEDRYDETGKTARDRRHRILGLFWQQELVALSNKGLLARFGVDYRDPTADRRLIDLCLALPDSLFLRQGQPKWLYRRAFQDRLPSAILEERRKGLQAADWLSRMATARDDLLDEAVRARSNVQADTLFDLDGLECLGRSMPDPDKALPSDDLKYRYQFLRTLSATHFLRKVQRDNS</sequence>
<dbReference type="GO" id="GO:0004066">
    <property type="term" value="F:asparagine synthase (glutamine-hydrolyzing) activity"/>
    <property type="evidence" value="ECO:0007669"/>
    <property type="project" value="UniProtKB-EC"/>
</dbReference>
<keyword evidence="5" id="KW-0067">ATP-binding</keyword>
<keyword evidence="4" id="KW-0547">Nucleotide-binding</keyword>
<evidence type="ECO:0000313" key="10">
    <source>
        <dbReference type="Proteomes" id="UP000248014"/>
    </source>
</evidence>
<dbReference type="GO" id="GO:0005524">
    <property type="term" value="F:ATP binding"/>
    <property type="evidence" value="ECO:0007669"/>
    <property type="project" value="UniProtKB-KW"/>
</dbReference>
<dbReference type="Proteomes" id="UP000248014">
    <property type="component" value="Unassembled WGS sequence"/>
</dbReference>
<dbReference type="InterPro" id="IPR006426">
    <property type="entry name" value="Asn_synth_AEB"/>
</dbReference>
<feature type="domain" description="Glutamine amidotransferase type-2" evidence="8">
    <location>
        <begin position="1"/>
        <end position="193"/>
    </location>
</feature>
<evidence type="ECO:0000256" key="1">
    <source>
        <dbReference type="ARBA" id="ARBA00005187"/>
    </source>
</evidence>
<organism evidence="9 10">
    <name type="scientific">Blastomonas natatoria</name>
    <dbReference type="NCBI Taxonomy" id="34015"/>
    <lineage>
        <taxon>Bacteria</taxon>
        <taxon>Pseudomonadati</taxon>
        <taxon>Pseudomonadota</taxon>
        <taxon>Alphaproteobacteria</taxon>
        <taxon>Sphingomonadales</taxon>
        <taxon>Sphingomonadaceae</taxon>
        <taxon>Blastomonas</taxon>
    </lineage>
</organism>
<keyword evidence="6" id="KW-0315">Glutamine amidotransferase</keyword>
<evidence type="ECO:0000256" key="7">
    <source>
        <dbReference type="ARBA" id="ARBA00048741"/>
    </source>
</evidence>
<evidence type="ECO:0000256" key="6">
    <source>
        <dbReference type="ARBA" id="ARBA00022962"/>
    </source>
</evidence>
<reference evidence="9 10" key="1">
    <citation type="submission" date="2018-05" db="EMBL/GenBank/DDBJ databases">
        <title>Genomic Encyclopedia of Type Strains, Phase IV (KMG-IV): sequencing the most valuable type-strain genomes for metagenomic binning, comparative biology and taxonomic classification.</title>
        <authorList>
            <person name="Goeker M."/>
        </authorList>
    </citation>
    <scope>NUCLEOTIDE SEQUENCE [LARGE SCALE GENOMIC DNA]</scope>
    <source>
        <strain evidence="9 10">DSM 3183</strain>
    </source>
</reference>
<evidence type="ECO:0000256" key="4">
    <source>
        <dbReference type="ARBA" id="ARBA00022741"/>
    </source>
</evidence>
<evidence type="ECO:0000313" key="9">
    <source>
        <dbReference type="EMBL" id="PXW77784.1"/>
    </source>
</evidence>
<comment type="caution">
    <text evidence="9">The sequence shown here is derived from an EMBL/GenBank/DDBJ whole genome shotgun (WGS) entry which is preliminary data.</text>
</comment>
<dbReference type="PIRSF" id="PIRSF001589">
    <property type="entry name" value="Asn_synthetase_glu-h"/>
    <property type="match status" value="1"/>
</dbReference>
<evidence type="ECO:0000256" key="5">
    <source>
        <dbReference type="ARBA" id="ARBA00022840"/>
    </source>
</evidence>
<gene>
    <name evidence="9" type="ORF">C7451_104280</name>
</gene>
<evidence type="ECO:0000259" key="8">
    <source>
        <dbReference type="PROSITE" id="PS51278"/>
    </source>
</evidence>
<dbReference type="CDD" id="cd00712">
    <property type="entry name" value="AsnB"/>
    <property type="match status" value="1"/>
</dbReference>
<dbReference type="PANTHER" id="PTHR43284:SF1">
    <property type="entry name" value="ASPARAGINE SYNTHETASE"/>
    <property type="match status" value="1"/>
</dbReference>
<keyword evidence="10" id="KW-1185">Reference proteome</keyword>
<dbReference type="InterPro" id="IPR017932">
    <property type="entry name" value="GATase_2_dom"/>
</dbReference>
<dbReference type="PROSITE" id="PS51278">
    <property type="entry name" value="GATASE_TYPE_2"/>
    <property type="match status" value="1"/>
</dbReference>
<dbReference type="InterPro" id="IPR001962">
    <property type="entry name" value="Asn_synthase"/>
</dbReference>
<dbReference type="InterPro" id="IPR029055">
    <property type="entry name" value="Ntn_hydrolases_N"/>
</dbReference>
<dbReference type="Gene3D" id="3.40.50.620">
    <property type="entry name" value="HUPs"/>
    <property type="match status" value="1"/>
</dbReference>
<comment type="similarity">
    <text evidence="2">Belongs to the asparagine synthetase family.</text>
</comment>
<dbReference type="PANTHER" id="PTHR43284">
    <property type="entry name" value="ASPARAGINE SYNTHETASE (GLUTAMINE-HYDROLYZING)"/>
    <property type="match status" value="1"/>
</dbReference>
<dbReference type="EMBL" id="QJJM01000004">
    <property type="protein sequence ID" value="PXW77784.1"/>
    <property type="molecule type" value="Genomic_DNA"/>
</dbReference>
<dbReference type="AlphaFoldDB" id="A0A2V3V9F1"/>
<name>A0A2V3V9F1_9SPHN</name>
<comment type="catalytic activity">
    <reaction evidence="7">
        <text>L-aspartate + L-glutamine + ATP + H2O = L-asparagine + L-glutamate + AMP + diphosphate + H(+)</text>
        <dbReference type="Rhea" id="RHEA:12228"/>
        <dbReference type="ChEBI" id="CHEBI:15377"/>
        <dbReference type="ChEBI" id="CHEBI:15378"/>
        <dbReference type="ChEBI" id="CHEBI:29985"/>
        <dbReference type="ChEBI" id="CHEBI:29991"/>
        <dbReference type="ChEBI" id="CHEBI:30616"/>
        <dbReference type="ChEBI" id="CHEBI:33019"/>
        <dbReference type="ChEBI" id="CHEBI:58048"/>
        <dbReference type="ChEBI" id="CHEBI:58359"/>
        <dbReference type="ChEBI" id="CHEBI:456215"/>
        <dbReference type="EC" id="6.3.5.4"/>
    </reaction>
</comment>
<evidence type="ECO:0000256" key="3">
    <source>
        <dbReference type="ARBA" id="ARBA00012737"/>
    </source>
</evidence>
<dbReference type="SUPFAM" id="SSF52402">
    <property type="entry name" value="Adenine nucleotide alpha hydrolases-like"/>
    <property type="match status" value="1"/>
</dbReference>
<dbReference type="Gene3D" id="3.60.20.10">
    <property type="entry name" value="Glutamine Phosphoribosylpyrophosphate, subunit 1, domain 1"/>
    <property type="match status" value="1"/>
</dbReference>
<dbReference type="InterPro" id="IPR051786">
    <property type="entry name" value="ASN_synthetase/amidase"/>
</dbReference>
<comment type="pathway">
    <text evidence="1">Amino-acid biosynthesis; L-asparagine biosynthesis; L-asparagine from L-aspartate (L-Gln route): step 1/1.</text>
</comment>
<dbReference type="InterPro" id="IPR014729">
    <property type="entry name" value="Rossmann-like_a/b/a_fold"/>
</dbReference>
<dbReference type="Pfam" id="PF00733">
    <property type="entry name" value="Asn_synthase"/>
    <property type="match status" value="1"/>
</dbReference>
<dbReference type="Pfam" id="PF13537">
    <property type="entry name" value="GATase_7"/>
    <property type="match status" value="1"/>
</dbReference>
<dbReference type="GO" id="GO:0006529">
    <property type="term" value="P:asparagine biosynthetic process"/>
    <property type="evidence" value="ECO:0007669"/>
    <property type="project" value="InterPro"/>
</dbReference>
<accession>A0A2V3V9F1</accession>
<proteinExistence type="inferred from homology"/>
<evidence type="ECO:0000256" key="2">
    <source>
        <dbReference type="ARBA" id="ARBA00005752"/>
    </source>
</evidence>
<protein>
    <recommendedName>
        <fullName evidence="3">asparagine synthase (glutamine-hydrolyzing)</fullName>
        <ecNumber evidence="3">6.3.5.4</ecNumber>
    </recommendedName>
</protein>
<dbReference type="InterPro" id="IPR033738">
    <property type="entry name" value="AsnB_N"/>
</dbReference>